<dbReference type="AlphaFoldDB" id="A0A0F9IZN2"/>
<feature type="non-terminal residue" evidence="1">
    <location>
        <position position="87"/>
    </location>
</feature>
<proteinExistence type="predicted"/>
<evidence type="ECO:0008006" key="2">
    <source>
        <dbReference type="Google" id="ProtNLM"/>
    </source>
</evidence>
<reference evidence="1" key="1">
    <citation type="journal article" date="2015" name="Nature">
        <title>Complex archaea that bridge the gap between prokaryotes and eukaryotes.</title>
        <authorList>
            <person name="Spang A."/>
            <person name="Saw J.H."/>
            <person name="Jorgensen S.L."/>
            <person name="Zaremba-Niedzwiedzka K."/>
            <person name="Martijn J."/>
            <person name="Lind A.E."/>
            <person name="van Eijk R."/>
            <person name="Schleper C."/>
            <person name="Guy L."/>
            <person name="Ettema T.J."/>
        </authorList>
    </citation>
    <scope>NUCLEOTIDE SEQUENCE</scope>
</reference>
<gene>
    <name evidence="1" type="ORF">LCGC14_1817600</name>
</gene>
<protein>
    <recommendedName>
        <fullName evidence="2">DUF4406 domain-containing protein</fullName>
    </recommendedName>
</protein>
<dbReference type="EMBL" id="LAZR01017750">
    <property type="protein sequence ID" value="KKL99125.1"/>
    <property type="molecule type" value="Genomic_DNA"/>
</dbReference>
<comment type="caution">
    <text evidence="1">The sequence shown here is derived from an EMBL/GenBank/DDBJ whole genome shotgun (WGS) entry which is preliminary data.</text>
</comment>
<name>A0A0F9IZN2_9ZZZZ</name>
<dbReference type="Gene3D" id="3.40.50.10400">
    <property type="entry name" value="Hypothetical protein PA1492"/>
    <property type="match status" value="1"/>
</dbReference>
<evidence type="ECO:0000313" key="1">
    <source>
        <dbReference type="EMBL" id="KKL99125.1"/>
    </source>
</evidence>
<organism evidence="1">
    <name type="scientific">marine sediment metagenome</name>
    <dbReference type="NCBI Taxonomy" id="412755"/>
    <lineage>
        <taxon>unclassified sequences</taxon>
        <taxon>metagenomes</taxon>
        <taxon>ecological metagenomes</taxon>
    </lineage>
</organism>
<sequence>MKDLDTVIFISGMYAPQPGHSIESNIEEAKHWAQIFWLMGYTVFCPHLNTAGFKGLVPDQSFYTGDINILLRACDILVEIPNFSKST</sequence>
<accession>A0A0F9IZN2</accession>